<reference evidence="1" key="1">
    <citation type="submission" date="2023-06" db="EMBL/GenBank/DDBJ databases">
        <title>Egi l300058.</title>
        <authorList>
            <person name="Gao L."/>
            <person name="Fang B.-Z."/>
            <person name="Li W.-J."/>
        </authorList>
    </citation>
    <scope>NUCLEOTIDE SEQUENCE</scope>
    <source>
        <strain evidence="1">EGI L300058</strain>
    </source>
</reference>
<sequence length="210" mass="23827">MPTLMHDLLDIPDIVPHLLYGTFSLEEPIRGAFTSGTGRDVYRAERTFGAEPPDVAFSYQSSELPPWIYVVGATTLFSDSARETIEGYLSAQDRIAYFERTIEMADGPIEVANLAYSTEWIDVLSPHSTVAPHGVAMWWALELSKLRHRAFFIVPEARVHPVMRGDLLLALHELGWPGYAYELRVMDGKHMVSYEEWAEHPEWTGYEPTV</sequence>
<evidence type="ECO:0000313" key="2">
    <source>
        <dbReference type="Proteomes" id="UP001172708"/>
    </source>
</evidence>
<dbReference type="Proteomes" id="UP001172708">
    <property type="component" value="Unassembled WGS sequence"/>
</dbReference>
<proteinExistence type="predicted"/>
<dbReference type="EMBL" id="JAUHQA010000001">
    <property type="protein sequence ID" value="MDN4480385.1"/>
    <property type="molecule type" value="Genomic_DNA"/>
</dbReference>
<organism evidence="1 2">
    <name type="scientific">Demequina muriae</name>
    <dbReference type="NCBI Taxonomy" id="3051664"/>
    <lineage>
        <taxon>Bacteria</taxon>
        <taxon>Bacillati</taxon>
        <taxon>Actinomycetota</taxon>
        <taxon>Actinomycetes</taxon>
        <taxon>Micrococcales</taxon>
        <taxon>Demequinaceae</taxon>
        <taxon>Demequina</taxon>
    </lineage>
</organism>
<name>A0ABT8GG33_9MICO</name>
<accession>A0ABT8GG33</accession>
<protein>
    <recommendedName>
        <fullName evidence="3">RES domain-containing protein</fullName>
    </recommendedName>
</protein>
<dbReference type="RefSeq" id="WP_301141762.1">
    <property type="nucleotide sequence ID" value="NZ_JAUHQA010000001.1"/>
</dbReference>
<comment type="caution">
    <text evidence="1">The sequence shown here is derived from an EMBL/GenBank/DDBJ whole genome shotgun (WGS) entry which is preliminary data.</text>
</comment>
<keyword evidence="2" id="KW-1185">Reference proteome</keyword>
<evidence type="ECO:0008006" key="3">
    <source>
        <dbReference type="Google" id="ProtNLM"/>
    </source>
</evidence>
<gene>
    <name evidence="1" type="ORF">QQX02_05545</name>
</gene>
<evidence type="ECO:0000313" key="1">
    <source>
        <dbReference type="EMBL" id="MDN4480385.1"/>
    </source>
</evidence>